<organism evidence="1 2">
    <name type="scientific">Rhynchophorus ferrugineus</name>
    <name type="common">Red palm weevil</name>
    <name type="synonym">Curculio ferrugineus</name>
    <dbReference type="NCBI Taxonomy" id="354439"/>
    <lineage>
        <taxon>Eukaryota</taxon>
        <taxon>Metazoa</taxon>
        <taxon>Ecdysozoa</taxon>
        <taxon>Arthropoda</taxon>
        <taxon>Hexapoda</taxon>
        <taxon>Insecta</taxon>
        <taxon>Pterygota</taxon>
        <taxon>Neoptera</taxon>
        <taxon>Endopterygota</taxon>
        <taxon>Coleoptera</taxon>
        <taxon>Polyphaga</taxon>
        <taxon>Cucujiformia</taxon>
        <taxon>Curculionidae</taxon>
        <taxon>Dryophthorinae</taxon>
        <taxon>Rhynchophorus</taxon>
    </lineage>
</organism>
<dbReference type="EMBL" id="JAACXV010013792">
    <property type="protein sequence ID" value="KAF7272283.1"/>
    <property type="molecule type" value="Genomic_DNA"/>
</dbReference>
<evidence type="ECO:0000313" key="1">
    <source>
        <dbReference type="EMBL" id="KAF7272283.1"/>
    </source>
</evidence>
<keyword evidence="2" id="KW-1185">Reference proteome</keyword>
<comment type="caution">
    <text evidence="1">The sequence shown here is derived from an EMBL/GenBank/DDBJ whole genome shotgun (WGS) entry which is preliminary data.</text>
</comment>
<accession>A0A834I4V5</accession>
<reference evidence="1" key="1">
    <citation type="submission" date="2020-08" db="EMBL/GenBank/DDBJ databases">
        <title>Genome sequencing and assembly of the red palm weevil Rhynchophorus ferrugineus.</title>
        <authorList>
            <person name="Dias G.B."/>
            <person name="Bergman C.M."/>
            <person name="Manee M."/>
        </authorList>
    </citation>
    <scope>NUCLEOTIDE SEQUENCE</scope>
    <source>
        <strain evidence="1">AA-2017</strain>
        <tissue evidence="1">Whole larva</tissue>
    </source>
</reference>
<dbReference type="AlphaFoldDB" id="A0A834I4V5"/>
<proteinExistence type="predicted"/>
<dbReference type="Proteomes" id="UP000625711">
    <property type="component" value="Unassembled WGS sequence"/>
</dbReference>
<protein>
    <submittedName>
        <fullName evidence="1">Uncharacterized protein</fullName>
    </submittedName>
</protein>
<sequence>MAFNVRTKKNCDYKPMVHEKNEAGAYINLARDNSKKIYACSGHCGGCLRKYKQMEIPKLRSGHKYGRKPFRTRMGLAIDHNSGGYRLHDREVIV</sequence>
<evidence type="ECO:0000313" key="2">
    <source>
        <dbReference type="Proteomes" id="UP000625711"/>
    </source>
</evidence>
<gene>
    <name evidence="1" type="ORF">GWI33_014924</name>
</gene>
<name>A0A834I4V5_RHYFE</name>